<evidence type="ECO:0000313" key="3">
    <source>
        <dbReference type="Proteomes" id="UP000002432"/>
    </source>
</evidence>
<accession>Q1IV97</accession>
<name>Q1IV97_KORVE</name>
<dbReference type="EnsemblBacteria" id="ABF39203">
    <property type="protein sequence ID" value="ABF39203"/>
    <property type="gene ID" value="Acid345_0198"/>
</dbReference>
<keyword evidence="1" id="KW-0732">Signal</keyword>
<dbReference type="KEGG" id="aba:Acid345_0198"/>
<reference evidence="2 3" key="1">
    <citation type="journal article" date="2009" name="Appl. Environ. Microbiol.">
        <title>Three genomes from the phylum Acidobacteria provide insight into the lifestyles of these microorganisms in soils.</title>
        <authorList>
            <person name="Ward N.L."/>
            <person name="Challacombe J.F."/>
            <person name="Janssen P.H."/>
            <person name="Henrissat B."/>
            <person name="Coutinho P.M."/>
            <person name="Wu M."/>
            <person name="Xie G."/>
            <person name="Haft D.H."/>
            <person name="Sait M."/>
            <person name="Badger J."/>
            <person name="Barabote R.D."/>
            <person name="Bradley B."/>
            <person name="Brettin T.S."/>
            <person name="Brinkac L.M."/>
            <person name="Bruce D."/>
            <person name="Creasy T."/>
            <person name="Daugherty S.C."/>
            <person name="Davidsen T.M."/>
            <person name="DeBoy R.T."/>
            <person name="Detter J.C."/>
            <person name="Dodson R.J."/>
            <person name="Durkin A.S."/>
            <person name="Ganapathy A."/>
            <person name="Gwinn-Giglio M."/>
            <person name="Han C.S."/>
            <person name="Khouri H."/>
            <person name="Kiss H."/>
            <person name="Kothari S.P."/>
            <person name="Madupu R."/>
            <person name="Nelson K.E."/>
            <person name="Nelson W.C."/>
            <person name="Paulsen I."/>
            <person name="Penn K."/>
            <person name="Ren Q."/>
            <person name="Rosovitz M.J."/>
            <person name="Selengut J.D."/>
            <person name="Shrivastava S."/>
            <person name="Sullivan S.A."/>
            <person name="Tapia R."/>
            <person name="Thompson L.S."/>
            <person name="Watkins K.L."/>
            <person name="Yang Q."/>
            <person name="Yu C."/>
            <person name="Zafar N."/>
            <person name="Zhou L."/>
            <person name="Kuske C.R."/>
        </authorList>
    </citation>
    <scope>NUCLEOTIDE SEQUENCE [LARGE SCALE GENOMIC DNA]</scope>
    <source>
        <strain evidence="2 3">Ellin345</strain>
    </source>
</reference>
<organism evidence="2 3">
    <name type="scientific">Koribacter versatilis (strain Ellin345)</name>
    <dbReference type="NCBI Taxonomy" id="204669"/>
    <lineage>
        <taxon>Bacteria</taxon>
        <taxon>Pseudomonadati</taxon>
        <taxon>Acidobacteriota</taxon>
        <taxon>Terriglobia</taxon>
        <taxon>Terriglobales</taxon>
        <taxon>Candidatus Korobacteraceae</taxon>
        <taxon>Candidatus Korobacter</taxon>
    </lineage>
</organism>
<sequence>MFQRLTALLVLATACALAQQPSLVKVSLGQTRSTVHAQLKDQATFDREEEGQEIWKSNSGPIQHVIIGYDAEGEVRYITAVGSDISCDALGTSPQQTGHAPDLTFQRPEKSYLVIAHGPARDHLTSCSLKNPNAQLSDPD</sequence>
<dbReference type="STRING" id="204669.Acid345_0198"/>
<dbReference type="Proteomes" id="UP000002432">
    <property type="component" value="Chromosome"/>
</dbReference>
<dbReference type="HOGENOM" id="CLU_1832526_0_0_0"/>
<keyword evidence="3" id="KW-1185">Reference proteome</keyword>
<dbReference type="AlphaFoldDB" id="Q1IV97"/>
<gene>
    <name evidence="2" type="ordered locus">Acid345_0198</name>
</gene>
<dbReference type="PROSITE" id="PS51257">
    <property type="entry name" value="PROKAR_LIPOPROTEIN"/>
    <property type="match status" value="1"/>
</dbReference>
<dbReference type="EMBL" id="CP000360">
    <property type="protein sequence ID" value="ABF39203.1"/>
    <property type="molecule type" value="Genomic_DNA"/>
</dbReference>
<feature type="signal peptide" evidence="1">
    <location>
        <begin position="1"/>
        <end position="18"/>
    </location>
</feature>
<feature type="chain" id="PRO_5004191835" evidence="1">
    <location>
        <begin position="19"/>
        <end position="140"/>
    </location>
</feature>
<evidence type="ECO:0000256" key="1">
    <source>
        <dbReference type="SAM" id="SignalP"/>
    </source>
</evidence>
<proteinExistence type="predicted"/>
<dbReference type="RefSeq" id="WP_011521005.1">
    <property type="nucleotide sequence ID" value="NC_008009.1"/>
</dbReference>
<protein>
    <submittedName>
        <fullName evidence="2">Uncharacterized protein</fullName>
    </submittedName>
</protein>
<evidence type="ECO:0000313" key="2">
    <source>
        <dbReference type="EMBL" id="ABF39203.1"/>
    </source>
</evidence>